<comment type="caution">
    <text evidence="3">The sequence shown here is derived from an EMBL/GenBank/DDBJ whole genome shotgun (WGS) entry which is preliminary data.</text>
</comment>
<dbReference type="Gene3D" id="3.10.490.10">
    <property type="entry name" value="Gamma-glutamyl cyclotransferase-like"/>
    <property type="match status" value="1"/>
</dbReference>
<dbReference type="SUPFAM" id="SSF110857">
    <property type="entry name" value="Gamma-glutamyl cyclotransferase-like"/>
    <property type="match status" value="1"/>
</dbReference>
<sequence>MFNLAKTQTNSNSSPTPPPPEILGLKISNHVLKLRTTPPSRFFQAPNPPVDVHDLPTGPYFCYGTLTNPCMLWGQYPALVEAPDSTVVGTVYNVETIEHGVKLAIYETNNYRASPCRIHYTDGKEPTDGFGYTFISQGNKEDLSEGVFDLRIWLKRMGRLGEHNVSAGPA</sequence>
<feature type="region of interest" description="Disordered" evidence="1">
    <location>
        <begin position="1"/>
        <end position="20"/>
    </location>
</feature>
<organism evidence="3 4">
    <name type="scientific">Penicillium frequentans</name>
    <dbReference type="NCBI Taxonomy" id="3151616"/>
    <lineage>
        <taxon>Eukaryota</taxon>
        <taxon>Fungi</taxon>
        <taxon>Dikarya</taxon>
        <taxon>Ascomycota</taxon>
        <taxon>Pezizomycotina</taxon>
        <taxon>Eurotiomycetes</taxon>
        <taxon>Eurotiomycetidae</taxon>
        <taxon>Eurotiales</taxon>
        <taxon>Aspergillaceae</taxon>
        <taxon>Penicillium</taxon>
    </lineage>
</organism>
<accession>A0AAD6CUJ7</accession>
<evidence type="ECO:0000259" key="2">
    <source>
        <dbReference type="Pfam" id="PF06094"/>
    </source>
</evidence>
<dbReference type="CDD" id="cd06661">
    <property type="entry name" value="GGCT_like"/>
    <property type="match status" value="1"/>
</dbReference>
<gene>
    <name evidence="3" type="ORF">N7494_007025</name>
</gene>
<dbReference type="AlphaFoldDB" id="A0AAD6CUJ7"/>
<dbReference type="InterPro" id="IPR009288">
    <property type="entry name" value="AIG2-like_dom"/>
</dbReference>
<name>A0AAD6CUJ7_9EURO</name>
<protein>
    <recommendedName>
        <fullName evidence="2">Gamma-glutamylcyclotransferase AIG2-like domain-containing protein</fullName>
    </recommendedName>
</protein>
<evidence type="ECO:0000313" key="3">
    <source>
        <dbReference type="EMBL" id="KAJ5537546.1"/>
    </source>
</evidence>
<dbReference type="InterPro" id="IPR036568">
    <property type="entry name" value="GGCT-like_sf"/>
</dbReference>
<keyword evidence="4" id="KW-1185">Reference proteome</keyword>
<proteinExistence type="predicted"/>
<evidence type="ECO:0000256" key="1">
    <source>
        <dbReference type="SAM" id="MobiDB-lite"/>
    </source>
</evidence>
<reference evidence="3 4" key="1">
    <citation type="journal article" date="2023" name="IMA Fungus">
        <title>Comparative genomic study of the Penicillium genus elucidates a diverse pangenome and 15 lateral gene transfer events.</title>
        <authorList>
            <person name="Petersen C."/>
            <person name="Sorensen T."/>
            <person name="Nielsen M.R."/>
            <person name="Sondergaard T.E."/>
            <person name="Sorensen J.L."/>
            <person name="Fitzpatrick D.A."/>
            <person name="Frisvad J.C."/>
            <person name="Nielsen K.L."/>
        </authorList>
    </citation>
    <scope>NUCLEOTIDE SEQUENCE [LARGE SCALE GENOMIC DNA]</scope>
    <source>
        <strain evidence="3 4">IBT 35679</strain>
    </source>
</reference>
<dbReference type="Pfam" id="PF06094">
    <property type="entry name" value="GGACT"/>
    <property type="match status" value="1"/>
</dbReference>
<dbReference type="Proteomes" id="UP001220324">
    <property type="component" value="Unassembled WGS sequence"/>
</dbReference>
<dbReference type="InterPro" id="IPR013024">
    <property type="entry name" value="GGCT-like"/>
</dbReference>
<dbReference type="EMBL" id="JAQIZZ010000006">
    <property type="protein sequence ID" value="KAJ5537546.1"/>
    <property type="molecule type" value="Genomic_DNA"/>
</dbReference>
<feature type="domain" description="Gamma-glutamylcyclotransferase AIG2-like" evidence="2">
    <location>
        <begin position="71"/>
        <end position="136"/>
    </location>
</feature>
<evidence type="ECO:0000313" key="4">
    <source>
        <dbReference type="Proteomes" id="UP001220324"/>
    </source>
</evidence>